<feature type="compositionally biased region" description="Pro residues" evidence="1">
    <location>
        <begin position="112"/>
        <end position="132"/>
    </location>
</feature>
<sequence length="767" mass="77766">MSTEARRASIPPRPDVPPPPAQPPTVPAAPDGAADGPARDEGGQRETAGGAAGASGEGAAWSAFGVRGADGSRAPARPGPATDAMPPAPRTAPRSPNLRAPSSPQHTDAMTTPPPPPASARFPDAPPPPAHPAPGDEPRTPAPTEPWPSRPDASRGPGVTRPARLDATQGPATPRPARAGLHDFRRPGRNAPRPTADGPGAPHRTDAADTAAPRATERPDAPDLPQAPDSAWTPLPRGWVPTPQPVRATDSGTAPTSSGRRPASPDDTAPGRRPAPGATPDARPTPGDTTTPGHRPGHDAASDRRPAPGSNGPSGGRPAPGHDAASDRRSAPGSSAPSDRPPASESGAAPSRRPGTGNDAFRGRRPVSGNDVFPGQRPVSGNDGFLDQRPVSGNDAFPGQRPVSGNANAPRTSPNPNPNPIPNPNPNPDLDSRPAWSPTSSLPHPDFVVPPPVPQVPPRPVAAPAEAPSAPAGGGLAPDPALSWSAPMAPNGTGGATRPVVSFAEPEGFGEPGRIGGRRGRVAVAAACVVLGLGLIGGAVTGSWLVGDTADAAERTSYTTAGGLWHNVSVDRLFPPTVDGQGAGPGGADRTWTRIAVAPDSGCAGAFDPLLLKALAPVGCQRLLRATYTDATQSYVTTVGLLFTTADATAMRALDTRFAKEGLVKRTDLMPRPYAVQGTAAAGFRDGQRASWTISVLTDAPVVVYAVSGWADGRTVDTPQPAPEATASGATSAPAQAGLGHEAQGLADRIERSLRRTAVTPPSEQPS</sequence>
<reference evidence="2" key="2">
    <citation type="submission" date="2020-09" db="EMBL/GenBank/DDBJ databases">
        <authorList>
            <person name="Sun Q."/>
            <person name="Ohkuma M."/>
        </authorList>
    </citation>
    <scope>NUCLEOTIDE SEQUENCE</scope>
    <source>
        <strain evidence="2">JCM 4125</strain>
    </source>
</reference>
<organism evidence="2 3">
    <name type="scientific">Streptomyces phaeofaciens</name>
    <dbReference type="NCBI Taxonomy" id="68254"/>
    <lineage>
        <taxon>Bacteria</taxon>
        <taxon>Bacillati</taxon>
        <taxon>Actinomycetota</taxon>
        <taxon>Actinomycetes</taxon>
        <taxon>Kitasatosporales</taxon>
        <taxon>Streptomycetaceae</taxon>
        <taxon>Streptomyces</taxon>
    </lineage>
</organism>
<feature type="compositionally biased region" description="Low complexity" evidence="1">
    <location>
        <begin position="462"/>
        <end position="481"/>
    </location>
</feature>
<feature type="region of interest" description="Disordered" evidence="1">
    <location>
        <begin position="1"/>
        <end position="500"/>
    </location>
</feature>
<feature type="compositionally biased region" description="Pro residues" evidence="1">
    <location>
        <begin position="448"/>
        <end position="461"/>
    </location>
</feature>
<dbReference type="RefSeq" id="WP_268255263.1">
    <property type="nucleotide sequence ID" value="NZ_BMSA01000005.1"/>
</dbReference>
<feature type="compositionally biased region" description="Low complexity" evidence="1">
    <location>
        <begin position="267"/>
        <end position="287"/>
    </location>
</feature>
<feature type="compositionally biased region" description="Polar residues" evidence="1">
    <location>
        <begin position="403"/>
        <end position="412"/>
    </location>
</feature>
<proteinExistence type="predicted"/>
<feature type="compositionally biased region" description="Pro residues" evidence="1">
    <location>
        <begin position="11"/>
        <end position="27"/>
    </location>
</feature>
<comment type="caution">
    <text evidence="2">The sequence shown here is derived from an EMBL/GenBank/DDBJ whole genome shotgun (WGS) entry which is preliminary data.</text>
</comment>
<feature type="compositionally biased region" description="Pro residues" evidence="1">
    <location>
        <begin position="413"/>
        <end position="427"/>
    </location>
</feature>
<evidence type="ECO:0000313" key="2">
    <source>
        <dbReference type="EMBL" id="GGT47346.1"/>
    </source>
</evidence>
<reference evidence="2" key="1">
    <citation type="journal article" date="2014" name="Int. J. Syst. Evol. Microbiol.">
        <title>Complete genome sequence of Corynebacterium casei LMG S-19264T (=DSM 44701T), isolated from a smear-ripened cheese.</title>
        <authorList>
            <consortium name="US DOE Joint Genome Institute (JGI-PGF)"/>
            <person name="Walter F."/>
            <person name="Albersmeier A."/>
            <person name="Kalinowski J."/>
            <person name="Ruckert C."/>
        </authorList>
    </citation>
    <scope>NUCLEOTIDE SEQUENCE</scope>
    <source>
        <strain evidence="2">JCM 4125</strain>
    </source>
</reference>
<feature type="compositionally biased region" description="Basic and acidic residues" evidence="1">
    <location>
        <begin position="296"/>
        <end position="306"/>
    </location>
</feature>
<accession>A0A918H9X7</accession>
<evidence type="ECO:0000256" key="1">
    <source>
        <dbReference type="SAM" id="MobiDB-lite"/>
    </source>
</evidence>
<gene>
    <name evidence="2" type="ORF">GCM10010226_25490</name>
</gene>
<feature type="compositionally biased region" description="Polar residues" evidence="1">
    <location>
        <begin position="100"/>
        <end position="110"/>
    </location>
</feature>
<name>A0A918H9X7_9ACTN</name>
<feature type="compositionally biased region" description="Pro residues" evidence="1">
    <location>
        <begin position="140"/>
        <end position="149"/>
    </location>
</feature>
<dbReference type="AlphaFoldDB" id="A0A918H9X7"/>
<dbReference type="Proteomes" id="UP000646776">
    <property type="component" value="Unassembled WGS sequence"/>
</dbReference>
<dbReference type="EMBL" id="BMSA01000005">
    <property type="protein sequence ID" value="GGT47346.1"/>
    <property type="molecule type" value="Genomic_DNA"/>
</dbReference>
<feature type="region of interest" description="Disordered" evidence="1">
    <location>
        <begin position="713"/>
        <end position="767"/>
    </location>
</feature>
<keyword evidence="3" id="KW-1185">Reference proteome</keyword>
<evidence type="ECO:0000313" key="3">
    <source>
        <dbReference type="Proteomes" id="UP000646776"/>
    </source>
</evidence>
<protein>
    <submittedName>
        <fullName evidence="2">Uncharacterized protein</fullName>
    </submittedName>
</protein>
<feature type="compositionally biased region" description="Polar residues" evidence="1">
    <location>
        <begin position="250"/>
        <end position="259"/>
    </location>
</feature>